<evidence type="ECO:0000313" key="1">
    <source>
        <dbReference type="EMBL" id="QDU56002.1"/>
    </source>
</evidence>
<gene>
    <name evidence="1" type="ORF">Pan181_22040</name>
</gene>
<reference evidence="1 2" key="1">
    <citation type="submission" date="2019-02" db="EMBL/GenBank/DDBJ databases">
        <title>Deep-cultivation of Planctomycetes and their phenomic and genomic characterization uncovers novel biology.</title>
        <authorList>
            <person name="Wiegand S."/>
            <person name="Jogler M."/>
            <person name="Boedeker C."/>
            <person name="Pinto D."/>
            <person name="Vollmers J."/>
            <person name="Rivas-Marin E."/>
            <person name="Kohn T."/>
            <person name="Peeters S.H."/>
            <person name="Heuer A."/>
            <person name="Rast P."/>
            <person name="Oberbeckmann S."/>
            <person name="Bunk B."/>
            <person name="Jeske O."/>
            <person name="Meyerdierks A."/>
            <person name="Storesund J.E."/>
            <person name="Kallscheuer N."/>
            <person name="Luecker S."/>
            <person name="Lage O.M."/>
            <person name="Pohl T."/>
            <person name="Merkel B.J."/>
            <person name="Hornburger P."/>
            <person name="Mueller R.-W."/>
            <person name="Bruemmer F."/>
            <person name="Labrenz M."/>
            <person name="Spormann A.M."/>
            <person name="Op den Camp H."/>
            <person name="Overmann J."/>
            <person name="Amann R."/>
            <person name="Jetten M.S.M."/>
            <person name="Mascher T."/>
            <person name="Medema M.H."/>
            <person name="Devos D.P."/>
            <person name="Kaster A.-K."/>
            <person name="Ovreas L."/>
            <person name="Rohde M."/>
            <person name="Galperin M.Y."/>
            <person name="Jogler C."/>
        </authorList>
    </citation>
    <scope>NUCLEOTIDE SEQUENCE [LARGE SCALE GENOMIC DNA]</scope>
    <source>
        <strain evidence="1 2">Pan181</strain>
    </source>
</reference>
<dbReference type="KEGG" id="amuc:Pan181_22040"/>
<name>A0A518AMQ1_9BACT</name>
<sequence>MLNILSVVGPERQMSSTKLGYSEPHSLAFYGDRLLVS</sequence>
<dbReference type="AlphaFoldDB" id="A0A518AMQ1"/>
<proteinExistence type="predicted"/>
<keyword evidence="2" id="KW-1185">Reference proteome</keyword>
<dbReference type="EMBL" id="CP036278">
    <property type="protein sequence ID" value="QDU56002.1"/>
    <property type="molecule type" value="Genomic_DNA"/>
</dbReference>
<protein>
    <submittedName>
        <fullName evidence="1">Uncharacterized protein</fullName>
    </submittedName>
</protein>
<accession>A0A518AMQ1</accession>
<organism evidence="1 2">
    <name type="scientific">Aeoliella mucimassa</name>
    <dbReference type="NCBI Taxonomy" id="2527972"/>
    <lineage>
        <taxon>Bacteria</taxon>
        <taxon>Pseudomonadati</taxon>
        <taxon>Planctomycetota</taxon>
        <taxon>Planctomycetia</taxon>
        <taxon>Pirellulales</taxon>
        <taxon>Lacipirellulaceae</taxon>
        <taxon>Aeoliella</taxon>
    </lineage>
</organism>
<dbReference type="Proteomes" id="UP000315750">
    <property type="component" value="Chromosome"/>
</dbReference>
<evidence type="ECO:0000313" key="2">
    <source>
        <dbReference type="Proteomes" id="UP000315750"/>
    </source>
</evidence>